<feature type="region of interest" description="Disordered" evidence="1">
    <location>
        <begin position="1"/>
        <end position="32"/>
    </location>
</feature>
<dbReference type="EMBL" id="DF820465">
    <property type="protein sequence ID" value="GAK56692.1"/>
    <property type="molecule type" value="Genomic_DNA"/>
</dbReference>
<organism evidence="2 3">
    <name type="scientific">Vecturithrix granuli</name>
    <dbReference type="NCBI Taxonomy" id="1499967"/>
    <lineage>
        <taxon>Bacteria</taxon>
        <taxon>Candidatus Moduliflexota</taxon>
        <taxon>Candidatus Vecturitrichia</taxon>
        <taxon>Candidatus Vecturitrichales</taxon>
        <taxon>Candidatus Vecturitrichaceae</taxon>
        <taxon>Candidatus Vecturithrix</taxon>
    </lineage>
</organism>
<evidence type="ECO:0000313" key="3">
    <source>
        <dbReference type="Proteomes" id="UP000030661"/>
    </source>
</evidence>
<accession>A0A081BWI7</accession>
<dbReference type="Proteomes" id="UP000030661">
    <property type="component" value="Unassembled WGS sequence"/>
</dbReference>
<evidence type="ECO:0000256" key="1">
    <source>
        <dbReference type="SAM" id="MobiDB-lite"/>
    </source>
</evidence>
<protein>
    <submittedName>
        <fullName evidence="2">Uncharacterized protein</fullName>
    </submittedName>
</protein>
<proteinExistence type="predicted"/>
<dbReference type="AlphaFoldDB" id="A0A081BWI7"/>
<evidence type="ECO:0000313" key="2">
    <source>
        <dbReference type="EMBL" id="GAK56692.1"/>
    </source>
</evidence>
<sequence length="64" mass="7572">MCCGKHTTTHENSLFRGDGMSRETPVSRLSTMRETGVSRDIFRELVLTRRNETTRMLCRKDFYR</sequence>
<dbReference type="HOGENOM" id="CLU_206996_0_0_0"/>
<reference evidence="2 3" key="1">
    <citation type="journal article" date="2015" name="PeerJ">
        <title>First genomic representation of candidate bacterial phylum KSB3 points to enhanced environmental sensing as a trigger of wastewater bulking.</title>
        <authorList>
            <person name="Sekiguchi Y."/>
            <person name="Ohashi A."/>
            <person name="Parks D.H."/>
            <person name="Yamauchi T."/>
            <person name="Tyson G.W."/>
            <person name="Hugenholtz P."/>
        </authorList>
    </citation>
    <scope>NUCLEOTIDE SEQUENCE [LARGE SCALE GENOMIC DNA]</scope>
</reference>
<gene>
    <name evidence="2" type="ORF">U27_03655</name>
</gene>
<name>A0A081BWI7_VECG1</name>
<dbReference type="STRING" id="1499967.U27_03655"/>
<keyword evidence="3" id="KW-1185">Reference proteome</keyword>